<name>A0A067DPG3_CITSI</name>
<keyword evidence="8" id="KW-1185">Reference proteome</keyword>
<dbReference type="Gene3D" id="3.40.50.300">
    <property type="entry name" value="P-loop containing nucleotide triphosphate hydrolases"/>
    <property type="match status" value="1"/>
</dbReference>
<dbReference type="GO" id="GO:0006952">
    <property type="term" value="P:defense response"/>
    <property type="evidence" value="ECO:0007669"/>
    <property type="project" value="UniProtKB-KW"/>
</dbReference>
<dbReference type="FunFam" id="3.40.50.300:FF:001091">
    <property type="entry name" value="Probable disease resistance protein At1g61300"/>
    <property type="match status" value="1"/>
</dbReference>
<dbReference type="PANTHER" id="PTHR36766:SF45">
    <property type="entry name" value="NB-ARC DOMAIN-CONTAINING PROTEIN"/>
    <property type="match status" value="1"/>
</dbReference>
<feature type="domain" description="Disease resistance N-terminal" evidence="6">
    <location>
        <begin position="5"/>
        <end position="92"/>
    </location>
</feature>
<dbReference type="Proteomes" id="UP000027120">
    <property type="component" value="Unassembled WGS sequence"/>
</dbReference>
<feature type="domain" description="NB-ARC" evidence="5">
    <location>
        <begin position="207"/>
        <end position="352"/>
    </location>
</feature>
<organism evidence="7 8">
    <name type="scientific">Citrus sinensis</name>
    <name type="common">Sweet orange</name>
    <name type="synonym">Citrus aurantium var. sinensis</name>
    <dbReference type="NCBI Taxonomy" id="2711"/>
    <lineage>
        <taxon>Eukaryota</taxon>
        <taxon>Viridiplantae</taxon>
        <taxon>Streptophyta</taxon>
        <taxon>Embryophyta</taxon>
        <taxon>Tracheophyta</taxon>
        <taxon>Spermatophyta</taxon>
        <taxon>Magnoliopsida</taxon>
        <taxon>eudicotyledons</taxon>
        <taxon>Gunneridae</taxon>
        <taxon>Pentapetalae</taxon>
        <taxon>rosids</taxon>
        <taxon>malvids</taxon>
        <taxon>Sapindales</taxon>
        <taxon>Rutaceae</taxon>
        <taxon>Aurantioideae</taxon>
        <taxon>Citrus</taxon>
    </lineage>
</organism>
<dbReference type="InterPro" id="IPR027417">
    <property type="entry name" value="P-loop_NTPase"/>
</dbReference>
<feature type="non-terminal residue" evidence="7">
    <location>
        <position position="352"/>
    </location>
</feature>
<evidence type="ECO:0000256" key="1">
    <source>
        <dbReference type="ARBA" id="ARBA00022737"/>
    </source>
</evidence>
<evidence type="ECO:0000256" key="2">
    <source>
        <dbReference type="ARBA" id="ARBA00022741"/>
    </source>
</evidence>
<evidence type="ECO:0000256" key="3">
    <source>
        <dbReference type="ARBA" id="ARBA00022821"/>
    </source>
</evidence>
<dbReference type="GO" id="GO:0005524">
    <property type="term" value="F:ATP binding"/>
    <property type="evidence" value="ECO:0007669"/>
    <property type="project" value="UniProtKB-KW"/>
</dbReference>
<dbReference type="InterPro" id="IPR002182">
    <property type="entry name" value="NB-ARC"/>
</dbReference>
<keyword evidence="4" id="KW-0067">ATP-binding</keyword>
<dbReference type="CDD" id="cd14798">
    <property type="entry name" value="RX-CC_like"/>
    <property type="match status" value="1"/>
</dbReference>
<evidence type="ECO:0000313" key="7">
    <source>
        <dbReference type="EMBL" id="KDO43470.1"/>
    </source>
</evidence>
<gene>
    <name evidence="7" type="ORF">CISIN_1g036619mg</name>
</gene>
<evidence type="ECO:0000313" key="8">
    <source>
        <dbReference type="Proteomes" id="UP000027120"/>
    </source>
</evidence>
<dbReference type="EMBL" id="KK785374">
    <property type="protein sequence ID" value="KDO43470.1"/>
    <property type="molecule type" value="Genomic_DNA"/>
</dbReference>
<dbReference type="PANTHER" id="PTHR36766">
    <property type="entry name" value="PLANT BROAD-SPECTRUM MILDEW RESISTANCE PROTEIN RPW8"/>
    <property type="match status" value="1"/>
</dbReference>
<dbReference type="Pfam" id="PF00931">
    <property type="entry name" value="NB-ARC"/>
    <property type="match status" value="1"/>
</dbReference>
<evidence type="ECO:0000256" key="4">
    <source>
        <dbReference type="ARBA" id="ARBA00022840"/>
    </source>
</evidence>
<dbReference type="PRINTS" id="PR00364">
    <property type="entry name" value="DISEASERSIST"/>
</dbReference>
<proteinExistence type="predicted"/>
<keyword evidence="2" id="KW-0547">Nucleotide-binding</keyword>
<dbReference type="SUPFAM" id="SSF52540">
    <property type="entry name" value="P-loop containing nucleoside triphosphate hydrolases"/>
    <property type="match status" value="1"/>
</dbReference>
<dbReference type="eggNOG" id="KOG4658">
    <property type="taxonomic scope" value="Eukaryota"/>
</dbReference>
<sequence>MAHAIVSSLLDQLNSIAQDQVKGKWRLVTGVEQEVGKLTTNLQAIQAVLEDAEQRQMKQDKAVTFWLDQLIDASYDMEDVLEEWITETRKLQLDEGGDDDDDDNVGAFVTFLTKVCFFFPAASNCFGGFKQLSLRHDIAVKIREISEKLDDIARQKDSFKLVENVSNNVKKPERVRTTSLIDEGEVCGRVDEKSELFSKLLCESSEQQNGLQVISLVGLGGIGKTTLAQLAYNNDEVKRNFEKVIWVCVSDTFDQIRIAKAIIEGLGKSASGLNEFQSLMSRIQSSIKGKKNFLVLDDVWDGDYNKWQPFFRCLKNGLHGSKILVTTRNESVARMMGSTDIISIEQLAEEEC</sequence>
<accession>A0A067DPG3</accession>
<dbReference type="GO" id="GO:0043531">
    <property type="term" value="F:ADP binding"/>
    <property type="evidence" value="ECO:0007669"/>
    <property type="project" value="InterPro"/>
</dbReference>
<evidence type="ECO:0008006" key="9">
    <source>
        <dbReference type="Google" id="ProtNLM"/>
    </source>
</evidence>
<dbReference type="Gene3D" id="1.20.5.4130">
    <property type="match status" value="1"/>
</dbReference>
<dbReference type="SMR" id="A0A067DPG3"/>
<dbReference type="Pfam" id="PF18052">
    <property type="entry name" value="Rx_N"/>
    <property type="match status" value="1"/>
</dbReference>
<protein>
    <recommendedName>
        <fullName evidence="9">NB-ARC domain-containing protein</fullName>
    </recommendedName>
</protein>
<evidence type="ECO:0000259" key="6">
    <source>
        <dbReference type="Pfam" id="PF18052"/>
    </source>
</evidence>
<reference evidence="7 8" key="1">
    <citation type="submission" date="2014-04" db="EMBL/GenBank/DDBJ databases">
        <authorList>
            <consortium name="International Citrus Genome Consortium"/>
            <person name="Gmitter F."/>
            <person name="Chen C."/>
            <person name="Farmerie W."/>
            <person name="Harkins T."/>
            <person name="Desany B."/>
            <person name="Mohiuddin M."/>
            <person name="Kodira C."/>
            <person name="Borodovsky M."/>
            <person name="Lomsadze A."/>
            <person name="Burns P."/>
            <person name="Jenkins J."/>
            <person name="Prochnik S."/>
            <person name="Shu S."/>
            <person name="Chapman J."/>
            <person name="Pitluck S."/>
            <person name="Schmutz J."/>
            <person name="Rokhsar D."/>
        </authorList>
    </citation>
    <scope>NUCLEOTIDE SEQUENCE</scope>
</reference>
<dbReference type="PaxDb" id="2711-XP_006471051.1"/>
<keyword evidence="3" id="KW-0611">Plant defense</keyword>
<keyword evidence="1" id="KW-0677">Repeat</keyword>
<dbReference type="AlphaFoldDB" id="A0A067DPG3"/>
<dbReference type="InterPro" id="IPR041118">
    <property type="entry name" value="Rx_N"/>
</dbReference>
<dbReference type="InterPro" id="IPR038005">
    <property type="entry name" value="RX-like_CC"/>
</dbReference>
<evidence type="ECO:0000259" key="5">
    <source>
        <dbReference type="Pfam" id="PF00931"/>
    </source>
</evidence>